<dbReference type="PROSITE" id="PS50878">
    <property type="entry name" value="RT_POL"/>
    <property type="match status" value="1"/>
</dbReference>
<dbReference type="InterPro" id="IPR051320">
    <property type="entry name" value="Viral_Replic_Matur_Polypro"/>
</dbReference>
<accession>A0A8J2PCG7</accession>
<evidence type="ECO:0000313" key="3">
    <source>
        <dbReference type="EMBL" id="CAG7823632.1"/>
    </source>
</evidence>
<sequence length="1376" mass="160097">MDEHLRDQLSLEELYKRIEPIRIYPGTKVVLSMGQMELNFSKKPYAVVARQIDNIINLLLDTKKVEHIFLLMPLVKPRKRTDKPVSLNRYIAYRDMFIRLLDDKRITFWRQPAYEFLKQEVVTSDTGVVFTRPAVDDKNNIIPRLDKFYYAKEFDRYYPEMSTYSYLLEMMTAALNKYEKVTLDNQNANKPLYREESKGPLKKLFATNLKLHENPMDEKMPISNLMMRKLVQILSQKIECDQVTGEYTRRMVSPDGSSLFVKIIYDPPAKSGKLSKPVNMENIQIKKRVHIKGTNGDVTMSDDESDEDTIKTTEKIDKIGPKVLGVNYVDSIDYAHTKKDPPTNETQMQPMTKDQFIDHSTVDPICVIPVMIGLQPLAIQLDSGALPNVISKPVVEYITRQHPQWIKYIQLRRPVMLKMADNSIVKTMTHIVEICMRIGTHLIYAPFFILDTPAKSCILGRVSMRYLGIEPKLEKGHDYANCKPRNGVPFKIPYLREDEYRDALSVYHIEEDPNYRHEMIHHLHRQTGYFDQEFANEQILAQELYKKNMKNDLNNLVIKGRITAETAENAFKEVEEYCDIFSNSPGRYIGEKVNFKFDVDPKLGPWRGEKFRPSQKIMEALRRTIAKMLREGIIRPSRSKYINTMAPVIKKNGDIRLCLDADELNKKLQQVLTEPNPVEWIIFENKGDELFCTLDFTAGFWQLVLDEASREFTAFQVCGQVYEFCRLPYGLKISSGEFVHMINQVLPDMKGVTKFVDDVKVSGATFRETLDRLKKVFEAIRKAGLKLNPNKTQFFREYAEHLGFVISKDEVAKQNEKITKFLEFVQKHTKKGKFELKTVKEILTLVGLTGLYRNFIPNYMQILRPIYDLTKGNSDKVTWGAEQAKAFELLKAEYCKEFKLKPPPQEGDLYLDTSVSEDAMNAVLFYKDKDTKEKQICLFVSILFEPHQKKFTLFDREIMALVQVLKKVQMWVIGRKIHVRKNLMAIVNKYRDMAQSHRKAASWITWLNCFDLEWSMDKSNKRLYDVKAKELEIKNFSTEIPPYEVYFVEENISLLYSKLNDIPKYQHGDDTCAALFKILTTHYNDDEKKEIEIKMRRAKKFAIHDTQVFEERVEPMEMDDNEITSDEDELQTVEKIQKIRVPRSNIQDENTKAAARSVLVKLQEIAREQRRIFRAQKRDKILQQKTKLDSSPNLPEQTPEIIDLTRDKEKKKKKKPKDAENPTIPKEVKNPIPSTSSIARDEQNAKKTRRSERLAATLLRMGQSPASKQKAIEVNSIHGRDFEAVFYRNYYGKDSDISTEYDNDDVSDTAKTSIHQQNENSNVTTESNTGNEENTQSQRIITTSNTSITATPKLGKKNKLQKLIRWATKKKTYHRQ</sequence>
<comment type="caution">
    <text evidence="3">The sequence shown here is derived from an EMBL/GenBank/DDBJ whole genome shotgun (WGS) entry which is preliminary data.</text>
</comment>
<evidence type="ECO:0000259" key="2">
    <source>
        <dbReference type="PROSITE" id="PS50878"/>
    </source>
</evidence>
<proteinExistence type="predicted"/>
<dbReference type="InterPro" id="IPR000477">
    <property type="entry name" value="RT_dom"/>
</dbReference>
<feature type="compositionally biased region" description="Low complexity" evidence="1">
    <location>
        <begin position="1318"/>
        <end position="1351"/>
    </location>
</feature>
<evidence type="ECO:0000313" key="4">
    <source>
        <dbReference type="Proteomes" id="UP000708208"/>
    </source>
</evidence>
<dbReference type="CDD" id="cd00303">
    <property type="entry name" value="retropepsin_like"/>
    <property type="match status" value="1"/>
</dbReference>
<dbReference type="OrthoDB" id="9950135at2759"/>
<protein>
    <recommendedName>
        <fullName evidence="2">Reverse transcriptase domain-containing protein</fullName>
    </recommendedName>
</protein>
<dbReference type="InterPro" id="IPR041577">
    <property type="entry name" value="RT_RNaseH_2"/>
</dbReference>
<gene>
    <name evidence="3" type="ORF">AFUS01_LOCUS33835</name>
</gene>
<feature type="region of interest" description="Disordered" evidence="1">
    <location>
        <begin position="1183"/>
        <end position="1250"/>
    </location>
</feature>
<organism evidence="3 4">
    <name type="scientific">Allacma fusca</name>
    <dbReference type="NCBI Taxonomy" id="39272"/>
    <lineage>
        <taxon>Eukaryota</taxon>
        <taxon>Metazoa</taxon>
        <taxon>Ecdysozoa</taxon>
        <taxon>Arthropoda</taxon>
        <taxon>Hexapoda</taxon>
        <taxon>Collembola</taxon>
        <taxon>Symphypleona</taxon>
        <taxon>Sminthuridae</taxon>
        <taxon>Allacma</taxon>
    </lineage>
</organism>
<keyword evidence="4" id="KW-1185">Reference proteome</keyword>
<dbReference type="Pfam" id="PF00078">
    <property type="entry name" value="RVT_1"/>
    <property type="match status" value="1"/>
</dbReference>
<reference evidence="3" key="1">
    <citation type="submission" date="2021-06" db="EMBL/GenBank/DDBJ databases">
        <authorList>
            <person name="Hodson N. C."/>
            <person name="Mongue J. A."/>
            <person name="Jaron S. K."/>
        </authorList>
    </citation>
    <scope>NUCLEOTIDE SEQUENCE</scope>
</reference>
<dbReference type="CDD" id="cd01647">
    <property type="entry name" value="RT_LTR"/>
    <property type="match status" value="1"/>
</dbReference>
<dbReference type="PANTHER" id="PTHR33064:SF37">
    <property type="entry name" value="RIBONUCLEASE H"/>
    <property type="match status" value="1"/>
</dbReference>
<evidence type="ECO:0000256" key="1">
    <source>
        <dbReference type="SAM" id="MobiDB-lite"/>
    </source>
</evidence>
<dbReference type="PANTHER" id="PTHR33064">
    <property type="entry name" value="POL PROTEIN"/>
    <property type="match status" value="1"/>
</dbReference>
<feature type="region of interest" description="Disordered" evidence="1">
    <location>
        <begin position="1312"/>
        <end position="1354"/>
    </location>
</feature>
<dbReference type="EMBL" id="CAJVCH010530151">
    <property type="protein sequence ID" value="CAG7823632.1"/>
    <property type="molecule type" value="Genomic_DNA"/>
</dbReference>
<dbReference type="Proteomes" id="UP000708208">
    <property type="component" value="Unassembled WGS sequence"/>
</dbReference>
<feature type="domain" description="Reverse transcriptase" evidence="2">
    <location>
        <begin position="630"/>
        <end position="806"/>
    </location>
</feature>
<name>A0A8J2PCG7_9HEXA</name>
<dbReference type="Pfam" id="PF17919">
    <property type="entry name" value="RT_RNaseH_2"/>
    <property type="match status" value="1"/>
</dbReference>